<proteinExistence type="predicted"/>
<keyword evidence="3" id="KW-1185">Reference proteome</keyword>
<dbReference type="InterPro" id="IPR037523">
    <property type="entry name" value="VOC_core"/>
</dbReference>
<organism evidence="2 3">
    <name type="scientific">Blastococcus carthaginiensis</name>
    <dbReference type="NCBI Taxonomy" id="3050034"/>
    <lineage>
        <taxon>Bacteria</taxon>
        <taxon>Bacillati</taxon>
        <taxon>Actinomycetota</taxon>
        <taxon>Actinomycetes</taxon>
        <taxon>Geodermatophilales</taxon>
        <taxon>Geodermatophilaceae</taxon>
        <taxon>Blastococcus</taxon>
    </lineage>
</organism>
<dbReference type="InterPro" id="IPR029068">
    <property type="entry name" value="Glyas_Bleomycin-R_OHBP_Dase"/>
</dbReference>
<accession>A0ABT9I6A2</accession>
<dbReference type="Gene3D" id="3.10.180.10">
    <property type="entry name" value="2,3-Dihydroxybiphenyl 1,2-Dioxygenase, domain 1"/>
    <property type="match status" value="1"/>
</dbReference>
<comment type="caution">
    <text evidence="2">The sequence shown here is derived from an EMBL/GenBank/DDBJ whole genome shotgun (WGS) entry which is preliminary data.</text>
</comment>
<evidence type="ECO:0000313" key="2">
    <source>
        <dbReference type="EMBL" id="MDP5181099.1"/>
    </source>
</evidence>
<feature type="domain" description="VOC" evidence="1">
    <location>
        <begin position="25"/>
        <end position="166"/>
    </location>
</feature>
<evidence type="ECO:0000259" key="1">
    <source>
        <dbReference type="PROSITE" id="PS51819"/>
    </source>
</evidence>
<dbReference type="Proteomes" id="UP001233673">
    <property type="component" value="Unassembled WGS sequence"/>
</dbReference>
<dbReference type="Pfam" id="PF13669">
    <property type="entry name" value="Glyoxalase_4"/>
    <property type="match status" value="1"/>
</dbReference>
<dbReference type="SUPFAM" id="SSF54593">
    <property type="entry name" value="Glyoxalase/Bleomycin resistance protein/Dihydroxybiphenyl dioxygenase"/>
    <property type="match status" value="1"/>
</dbReference>
<dbReference type="PROSITE" id="PS51819">
    <property type="entry name" value="VOC"/>
    <property type="match status" value="1"/>
</dbReference>
<sequence>MDAIPRGTADRARADLLPAGRPAAQLIQICFVVSDLDASLRRFSATFGAGPWFLATTPAGRADPTVYRGRPTPLDAEIALAYGGDVMYELVRPRPGSVSVFREGVDRSGLGIHHLGFATEDFDATLSRLGSEGRELLCTSVTPRGARVAIVGGGPPLGVLEEYIELTPATREFYAHMRARAAEWDGRELVCQG</sequence>
<dbReference type="EMBL" id="JASNFN010000001">
    <property type="protein sequence ID" value="MDP5181099.1"/>
    <property type="molecule type" value="Genomic_DNA"/>
</dbReference>
<protein>
    <submittedName>
        <fullName evidence="2">VOC family protein</fullName>
    </submittedName>
</protein>
<reference evidence="3" key="1">
    <citation type="submission" date="2023-05" db="EMBL/GenBank/DDBJ databases">
        <title>Draft genome of Pseudofrankia sp. BMG5.37.</title>
        <authorList>
            <person name="Gtari M."/>
            <person name="Ghodhbane F."/>
            <person name="Sbissi I."/>
        </authorList>
    </citation>
    <scope>NUCLEOTIDE SEQUENCE [LARGE SCALE GENOMIC DNA]</scope>
    <source>
        <strain evidence="3">BMG 814</strain>
    </source>
</reference>
<evidence type="ECO:0000313" key="3">
    <source>
        <dbReference type="Proteomes" id="UP001233673"/>
    </source>
</evidence>
<dbReference type="RefSeq" id="WP_305997876.1">
    <property type="nucleotide sequence ID" value="NZ_JASNFN010000001.1"/>
</dbReference>
<gene>
    <name evidence="2" type="ORF">QOZ88_00465</name>
</gene>
<name>A0ABT9I6A2_9ACTN</name>